<reference evidence="2" key="1">
    <citation type="submission" date="2025-08" db="UniProtKB">
        <authorList>
            <consortium name="RefSeq"/>
        </authorList>
    </citation>
    <scope>IDENTIFICATION</scope>
    <source>
        <tissue evidence="2">Leaves</tissue>
    </source>
</reference>
<organism evidence="1 2">
    <name type="scientific">Juglans regia</name>
    <name type="common">English walnut</name>
    <dbReference type="NCBI Taxonomy" id="51240"/>
    <lineage>
        <taxon>Eukaryota</taxon>
        <taxon>Viridiplantae</taxon>
        <taxon>Streptophyta</taxon>
        <taxon>Embryophyta</taxon>
        <taxon>Tracheophyta</taxon>
        <taxon>Spermatophyta</taxon>
        <taxon>Magnoliopsida</taxon>
        <taxon>eudicotyledons</taxon>
        <taxon>Gunneridae</taxon>
        <taxon>Pentapetalae</taxon>
        <taxon>rosids</taxon>
        <taxon>fabids</taxon>
        <taxon>Fagales</taxon>
        <taxon>Juglandaceae</taxon>
        <taxon>Juglans</taxon>
    </lineage>
</organism>
<dbReference type="KEGG" id="jre:108979571"/>
<dbReference type="AlphaFoldDB" id="A0A2I4DF92"/>
<proteinExistence type="predicted"/>
<evidence type="ECO:0000313" key="1">
    <source>
        <dbReference type="Proteomes" id="UP000235220"/>
    </source>
</evidence>
<accession>A0A2I4DF92</accession>
<protein>
    <submittedName>
        <fullName evidence="2">Uncharacterized protein LOC108979571</fullName>
    </submittedName>
</protein>
<dbReference type="GeneID" id="108979571"/>
<dbReference type="RefSeq" id="XP_018805820.1">
    <property type="nucleotide sequence ID" value="XM_018950275.1"/>
</dbReference>
<dbReference type="Proteomes" id="UP000235220">
    <property type="component" value="Chromosome 7"/>
</dbReference>
<dbReference type="Gramene" id="Jr07_17010_p1">
    <property type="protein sequence ID" value="cds.Jr07_17010_p1"/>
    <property type="gene ID" value="Jr07_17010"/>
</dbReference>
<keyword evidence="1" id="KW-1185">Reference proteome</keyword>
<sequence>MGRFLERRVEVLGTQVSDHKVLFLSVGGKAGGFQQRRNLKYEMSWGMEEECNKIVRDEWRKDNIERKPLKKIQNLLTGCRRALSRWYRGLIRAREGAINEKIERLNLLEAYEKPERMGEIKKLREELGFLLEQEDFRWKQRAKKQWLGYGDKNTQIFHACAS</sequence>
<dbReference type="OrthoDB" id="1751786at2759"/>
<name>A0A2I4DF92_JUGRE</name>
<evidence type="ECO:0000313" key="2">
    <source>
        <dbReference type="RefSeq" id="XP_018805820.1"/>
    </source>
</evidence>
<gene>
    <name evidence="2" type="primary">LOC108979571</name>
</gene>